<evidence type="ECO:0000313" key="2">
    <source>
        <dbReference type="Proteomes" id="UP000557566"/>
    </source>
</evidence>
<protein>
    <submittedName>
        <fullName evidence="1">Uncharacterized protein</fullName>
    </submittedName>
</protein>
<dbReference type="Proteomes" id="UP000557566">
    <property type="component" value="Unassembled WGS sequence"/>
</dbReference>
<dbReference type="AlphaFoldDB" id="A0A8H4PUV6"/>
<dbReference type="OrthoDB" id="5244978at2759"/>
<dbReference type="EMBL" id="JAAVMX010000003">
    <property type="protein sequence ID" value="KAF4510941.1"/>
    <property type="molecule type" value="Genomic_DNA"/>
</dbReference>
<comment type="caution">
    <text evidence="1">The sequence shown here is derived from an EMBL/GenBank/DDBJ whole genome shotgun (WGS) entry which is preliminary data.</text>
</comment>
<proteinExistence type="predicted"/>
<organism evidence="1 2">
    <name type="scientific">Ophiocordyceps sinensis</name>
    <dbReference type="NCBI Taxonomy" id="72228"/>
    <lineage>
        <taxon>Eukaryota</taxon>
        <taxon>Fungi</taxon>
        <taxon>Dikarya</taxon>
        <taxon>Ascomycota</taxon>
        <taxon>Pezizomycotina</taxon>
        <taxon>Sordariomycetes</taxon>
        <taxon>Hypocreomycetidae</taxon>
        <taxon>Hypocreales</taxon>
        <taxon>Ophiocordycipitaceae</taxon>
        <taxon>Ophiocordyceps</taxon>
    </lineage>
</organism>
<gene>
    <name evidence="1" type="ORF">G6O67_002786</name>
</gene>
<keyword evidence="2" id="KW-1185">Reference proteome</keyword>
<evidence type="ECO:0000313" key="1">
    <source>
        <dbReference type="EMBL" id="KAF4510941.1"/>
    </source>
</evidence>
<name>A0A8H4PUV6_9HYPO</name>
<accession>A0A8H4PUV6</accession>
<reference evidence="1 2" key="1">
    <citation type="journal article" date="2020" name="Genome Biol. Evol.">
        <title>A new high-quality draft genome assembly of the Chinese cordyceps Ophiocordyceps sinensis.</title>
        <authorList>
            <person name="Shu R."/>
            <person name="Zhang J."/>
            <person name="Meng Q."/>
            <person name="Zhang H."/>
            <person name="Zhou G."/>
            <person name="Li M."/>
            <person name="Wu P."/>
            <person name="Zhao Y."/>
            <person name="Chen C."/>
            <person name="Qin Q."/>
        </authorList>
    </citation>
    <scope>NUCLEOTIDE SEQUENCE [LARGE SCALE GENOMIC DNA]</scope>
    <source>
        <strain evidence="1 2">IOZ07</strain>
    </source>
</reference>
<sequence>MSPSLPPRCLSTQCTSQPWASCLLDFLPAEVLDAPTCVAYRQLQFLQAIAPPNGALQDVCQSLSHRYRLSNLYCCDSQICRVDNLVGSGRHPNVNWRTTPCQE</sequence>